<gene>
    <name evidence="5" type="ORF">MEUPH1_LOCUS21868</name>
</gene>
<dbReference type="Proteomes" id="UP001160148">
    <property type="component" value="Unassembled WGS sequence"/>
</dbReference>
<dbReference type="PANTHER" id="PTHR33194:SF4">
    <property type="entry name" value="CCHC-TYPE DOMAIN-CONTAINING PROTEIN"/>
    <property type="match status" value="1"/>
</dbReference>
<dbReference type="GO" id="GO:0003676">
    <property type="term" value="F:nucleic acid binding"/>
    <property type="evidence" value="ECO:0007669"/>
    <property type="project" value="InterPro"/>
</dbReference>
<protein>
    <recommendedName>
        <fullName evidence="4">CCHC-type domain-containing protein</fullName>
    </recommendedName>
</protein>
<name>A0AAV0XH46_9HEMI</name>
<keyword evidence="1" id="KW-0863">Zinc-finger</keyword>
<dbReference type="InterPro" id="IPR036875">
    <property type="entry name" value="Znf_CCHC_sf"/>
</dbReference>
<keyword evidence="1" id="KW-0862">Zinc</keyword>
<evidence type="ECO:0000256" key="2">
    <source>
        <dbReference type="SAM" id="Coils"/>
    </source>
</evidence>
<feature type="compositionally biased region" description="Basic and acidic residues" evidence="3">
    <location>
        <begin position="508"/>
        <end position="563"/>
    </location>
</feature>
<evidence type="ECO:0000256" key="3">
    <source>
        <dbReference type="SAM" id="MobiDB-lite"/>
    </source>
</evidence>
<dbReference type="EMBL" id="CARXXK010000004">
    <property type="protein sequence ID" value="CAI6367387.1"/>
    <property type="molecule type" value="Genomic_DNA"/>
</dbReference>
<feature type="domain" description="CCHC-type" evidence="4">
    <location>
        <begin position="661"/>
        <end position="676"/>
    </location>
</feature>
<evidence type="ECO:0000256" key="1">
    <source>
        <dbReference type="PROSITE-ProRule" id="PRU00047"/>
    </source>
</evidence>
<sequence length="679" mass="80831">MNQLKDPKSDLSITINTATEIYTLKKPFLIKYCENKKLKSTGTTSELRARLSRYLKGTITLDDIDNTLSKEECDLILIKAKTNKIDFNKLEKEAGILDSSDSSTDTNTINKLTSDSFSEISKDNLKLYDNLNASTSSFVNNTENILTNSDITYQNCQKESSVTYENILKNLRINDTSNNIYEEIKLNTQPENSEIIENKLINLNNSTTIDSDNTSEKPKFKNENTAIKKNNQKGDNLNSEIHSTLLNKQTQIMTEKILMIRPDQFSCNEDVRKYFKQYEKAADVNGWKDEDKVRFLSIFVKGTASIFLENLEDKHNNWTWNDLKQEFLDEFQPIGYNTILKTRLENRRQGDTESIMSFVTEIENICRQLNKNMHEDEISTYILKGLKETVLHAISLHDNSNLKELKKNLKKFELMQFRINNRGPELSDYTEMLNEHVSQLNQKTKEKGREIDELKRQLIERDREYKKEMNQLRENIQQINITERRNKSVNFDDEEIDNRYNNKNYNYNEDRSRSYNRETNYRGRQREYKDKSPYPGRFNDRSRESSRNRQYGRDRSQSRERQYYNKIQNETNTYRDYERNPSHRYDPNNYEYRDNSRNREANLNTVNGRGYRNRSHSRDRDNNGNYNYNYRHQYSREHSREKTPERYRGDRYNKESERVTCYRCNKKGHYADKCTNTKN</sequence>
<dbReference type="AlphaFoldDB" id="A0AAV0XH46"/>
<proteinExistence type="predicted"/>
<evidence type="ECO:0000313" key="6">
    <source>
        <dbReference type="Proteomes" id="UP001160148"/>
    </source>
</evidence>
<dbReference type="SUPFAM" id="SSF57756">
    <property type="entry name" value="Retrovirus zinc finger-like domains"/>
    <property type="match status" value="1"/>
</dbReference>
<keyword evidence="1" id="KW-0479">Metal-binding</keyword>
<keyword evidence="6" id="KW-1185">Reference proteome</keyword>
<dbReference type="GO" id="GO:0008270">
    <property type="term" value="F:zinc ion binding"/>
    <property type="evidence" value="ECO:0007669"/>
    <property type="project" value="UniProtKB-KW"/>
</dbReference>
<keyword evidence="2" id="KW-0175">Coiled coil</keyword>
<evidence type="ECO:0000313" key="5">
    <source>
        <dbReference type="EMBL" id="CAI6367387.1"/>
    </source>
</evidence>
<dbReference type="InterPro" id="IPR001878">
    <property type="entry name" value="Znf_CCHC"/>
</dbReference>
<feature type="compositionally biased region" description="Basic and acidic residues" evidence="3">
    <location>
        <begin position="634"/>
        <end position="651"/>
    </location>
</feature>
<accession>A0AAV0XH46</accession>
<dbReference type="PANTHER" id="PTHR33194">
    <property type="entry name" value="ZINC KNUCKLE DOMAINCONTAINING PROTEIN"/>
    <property type="match status" value="1"/>
</dbReference>
<feature type="compositionally biased region" description="Basic and acidic residues" evidence="3">
    <location>
        <begin position="573"/>
        <end position="600"/>
    </location>
</feature>
<feature type="region of interest" description="Disordered" evidence="3">
    <location>
        <begin position="493"/>
        <end position="651"/>
    </location>
</feature>
<dbReference type="Pfam" id="PF03732">
    <property type="entry name" value="Retrotrans_gag"/>
    <property type="match status" value="1"/>
</dbReference>
<comment type="caution">
    <text evidence="5">The sequence shown here is derived from an EMBL/GenBank/DDBJ whole genome shotgun (WGS) entry which is preliminary data.</text>
</comment>
<evidence type="ECO:0000259" key="4">
    <source>
        <dbReference type="PROSITE" id="PS50158"/>
    </source>
</evidence>
<organism evidence="5 6">
    <name type="scientific">Macrosiphum euphorbiae</name>
    <name type="common">potato aphid</name>
    <dbReference type="NCBI Taxonomy" id="13131"/>
    <lineage>
        <taxon>Eukaryota</taxon>
        <taxon>Metazoa</taxon>
        <taxon>Ecdysozoa</taxon>
        <taxon>Arthropoda</taxon>
        <taxon>Hexapoda</taxon>
        <taxon>Insecta</taxon>
        <taxon>Pterygota</taxon>
        <taxon>Neoptera</taxon>
        <taxon>Paraneoptera</taxon>
        <taxon>Hemiptera</taxon>
        <taxon>Sternorrhyncha</taxon>
        <taxon>Aphidomorpha</taxon>
        <taxon>Aphidoidea</taxon>
        <taxon>Aphididae</taxon>
        <taxon>Macrosiphini</taxon>
        <taxon>Macrosiphum</taxon>
    </lineage>
</organism>
<dbReference type="PROSITE" id="PS50158">
    <property type="entry name" value="ZF_CCHC"/>
    <property type="match status" value="1"/>
</dbReference>
<reference evidence="5 6" key="1">
    <citation type="submission" date="2023-01" db="EMBL/GenBank/DDBJ databases">
        <authorList>
            <person name="Whitehead M."/>
        </authorList>
    </citation>
    <scope>NUCLEOTIDE SEQUENCE [LARGE SCALE GENOMIC DNA]</scope>
</reference>
<dbReference type="SMART" id="SM00343">
    <property type="entry name" value="ZnF_C2HC"/>
    <property type="match status" value="1"/>
</dbReference>
<feature type="coiled-coil region" evidence="2">
    <location>
        <begin position="437"/>
        <end position="482"/>
    </location>
</feature>
<dbReference type="InterPro" id="IPR005162">
    <property type="entry name" value="Retrotrans_gag_dom"/>
</dbReference>